<protein>
    <submittedName>
        <fullName evidence="2">Uncharacterized protein</fullName>
    </submittedName>
</protein>
<sequence length="269" mass="31844">MLNPMRHLLCMKFCTNPKEALQNGKRHTNNNRAILLIYSDERKVWPLLRSSINFRSYYTTQGKSKTNITPRRETGNVEGTSANTNQNAFADNEQEEYQELALNCLYFYESFDKGLFNEHKKDWILVYKQEVVDLDQKMPNFISPSIHYFEKKLLILKFRQRDVDGDEYMISSKDARWHSLKIIASGYGAPAKLNLAKDPFEMSIGDDNNWRNWVQINTIRVWEAFHGDQYRHEKSFRRPTTRCKYHITSFIKTSEMHIMTCRKLTSYAI</sequence>
<dbReference type="AlphaFoldDB" id="A0A397G093"/>
<organism evidence="2 3">
    <name type="scientific">Diversispora epigaea</name>
    <dbReference type="NCBI Taxonomy" id="1348612"/>
    <lineage>
        <taxon>Eukaryota</taxon>
        <taxon>Fungi</taxon>
        <taxon>Fungi incertae sedis</taxon>
        <taxon>Mucoromycota</taxon>
        <taxon>Glomeromycotina</taxon>
        <taxon>Glomeromycetes</taxon>
        <taxon>Diversisporales</taxon>
        <taxon>Diversisporaceae</taxon>
        <taxon>Diversispora</taxon>
    </lineage>
</organism>
<evidence type="ECO:0000256" key="1">
    <source>
        <dbReference type="SAM" id="MobiDB-lite"/>
    </source>
</evidence>
<reference evidence="2 3" key="1">
    <citation type="submission" date="2018-08" db="EMBL/GenBank/DDBJ databases">
        <title>Genome and evolution of the arbuscular mycorrhizal fungus Diversispora epigaea (formerly Glomus versiforme) and its bacterial endosymbionts.</title>
        <authorList>
            <person name="Sun X."/>
            <person name="Fei Z."/>
            <person name="Harrison M."/>
        </authorList>
    </citation>
    <scope>NUCLEOTIDE SEQUENCE [LARGE SCALE GENOMIC DNA]</scope>
    <source>
        <strain evidence="2 3">IT104</strain>
    </source>
</reference>
<feature type="region of interest" description="Disordered" evidence="1">
    <location>
        <begin position="65"/>
        <end position="84"/>
    </location>
</feature>
<proteinExistence type="predicted"/>
<comment type="caution">
    <text evidence="2">The sequence shown here is derived from an EMBL/GenBank/DDBJ whole genome shotgun (WGS) entry which is preliminary data.</text>
</comment>
<keyword evidence="3" id="KW-1185">Reference proteome</keyword>
<accession>A0A397G093</accession>
<dbReference type="Proteomes" id="UP000266861">
    <property type="component" value="Unassembled WGS sequence"/>
</dbReference>
<name>A0A397G093_9GLOM</name>
<evidence type="ECO:0000313" key="3">
    <source>
        <dbReference type="Proteomes" id="UP000266861"/>
    </source>
</evidence>
<gene>
    <name evidence="2" type="ORF">Glove_724g14</name>
</gene>
<evidence type="ECO:0000313" key="2">
    <source>
        <dbReference type="EMBL" id="RHZ44462.1"/>
    </source>
</evidence>
<dbReference type="EMBL" id="PQFF01000572">
    <property type="protein sequence ID" value="RHZ44462.1"/>
    <property type="molecule type" value="Genomic_DNA"/>
</dbReference>